<evidence type="ECO:0000256" key="2">
    <source>
        <dbReference type="ARBA" id="ARBA00008524"/>
    </source>
</evidence>
<dbReference type="PANTHER" id="PTHR43253:SF1">
    <property type="entry name" value="TRICORN PROTEASE HOMOLOG 2-RELATED"/>
    <property type="match status" value="1"/>
</dbReference>
<dbReference type="GO" id="GO:0006508">
    <property type="term" value="P:proteolysis"/>
    <property type="evidence" value="ECO:0007669"/>
    <property type="project" value="UniProtKB-KW"/>
</dbReference>
<keyword evidence="5" id="KW-0378">Hydrolase</keyword>
<evidence type="ECO:0000313" key="10">
    <source>
        <dbReference type="Proteomes" id="UP001190700"/>
    </source>
</evidence>
<comment type="similarity">
    <text evidence="2">Belongs to the peptidase S41B family.</text>
</comment>
<dbReference type="GO" id="GO:0005737">
    <property type="term" value="C:cytoplasm"/>
    <property type="evidence" value="ECO:0007669"/>
    <property type="project" value="UniProtKB-SubCell"/>
</dbReference>
<dbReference type="Gene3D" id="3.90.226.10">
    <property type="entry name" value="2-enoyl-CoA Hydratase, Chain A, domain 1"/>
    <property type="match status" value="1"/>
</dbReference>
<dbReference type="EMBL" id="LGRX02026458">
    <property type="protein sequence ID" value="KAK3250834.1"/>
    <property type="molecule type" value="Genomic_DNA"/>
</dbReference>
<accession>A0AAE0CAS4</accession>
<evidence type="ECO:0000256" key="3">
    <source>
        <dbReference type="ARBA" id="ARBA00022490"/>
    </source>
</evidence>
<comment type="caution">
    <text evidence="9">The sequence shown here is derived from an EMBL/GenBank/DDBJ whole genome shotgun (WGS) entry which is preliminary data.</text>
</comment>
<gene>
    <name evidence="9" type="ORF">CYMTET_39809</name>
</gene>
<protein>
    <recommendedName>
        <fullName evidence="8">Tail specific protease domain-containing protein</fullName>
    </recommendedName>
</protein>
<feature type="compositionally biased region" description="Basic residues" evidence="7">
    <location>
        <begin position="73"/>
        <end position="83"/>
    </location>
</feature>
<evidence type="ECO:0000256" key="7">
    <source>
        <dbReference type="SAM" id="MobiDB-lite"/>
    </source>
</evidence>
<keyword evidence="10" id="KW-1185">Reference proteome</keyword>
<feature type="compositionally biased region" description="Basic and acidic residues" evidence="7">
    <location>
        <begin position="372"/>
        <end position="386"/>
    </location>
</feature>
<evidence type="ECO:0000256" key="1">
    <source>
        <dbReference type="ARBA" id="ARBA00004496"/>
    </source>
</evidence>
<dbReference type="PANTHER" id="PTHR43253">
    <property type="entry name" value="TRICORN PROTEASE HOMOLOG 2-RELATED"/>
    <property type="match status" value="1"/>
</dbReference>
<evidence type="ECO:0000256" key="4">
    <source>
        <dbReference type="ARBA" id="ARBA00022670"/>
    </source>
</evidence>
<dbReference type="GO" id="GO:0008236">
    <property type="term" value="F:serine-type peptidase activity"/>
    <property type="evidence" value="ECO:0007669"/>
    <property type="project" value="UniProtKB-KW"/>
</dbReference>
<dbReference type="SMART" id="SM00245">
    <property type="entry name" value="TSPc"/>
    <property type="match status" value="1"/>
</dbReference>
<feature type="region of interest" description="Disordered" evidence="7">
    <location>
        <begin position="61"/>
        <end position="127"/>
    </location>
</feature>
<evidence type="ECO:0000256" key="5">
    <source>
        <dbReference type="ARBA" id="ARBA00022801"/>
    </source>
</evidence>
<organism evidence="9 10">
    <name type="scientific">Cymbomonas tetramitiformis</name>
    <dbReference type="NCBI Taxonomy" id="36881"/>
    <lineage>
        <taxon>Eukaryota</taxon>
        <taxon>Viridiplantae</taxon>
        <taxon>Chlorophyta</taxon>
        <taxon>Pyramimonadophyceae</taxon>
        <taxon>Pyramimonadales</taxon>
        <taxon>Pyramimonadaceae</taxon>
        <taxon>Cymbomonas</taxon>
    </lineage>
</organism>
<evidence type="ECO:0000313" key="9">
    <source>
        <dbReference type="EMBL" id="KAK3250834.1"/>
    </source>
</evidence>
<evidence type="ECO:0000256" key="6">
    <source>
        <dbReference type="ARBA" id="ARBA00022825"/>
    </source>
</evidence>
<dbReference type="Pfam" id="PF03572">
    <property type="entry name" value="Peptidase_S41"/>
    <property type="match status" value="1"/>
</dbReference>
<reference evidence="9 10" key="1">
    <citation type="journal article" date="2015" name="Genome Biol. Evol.">
        <title>Comparative Genomics of a Bacterivorous Green Alga Reveals Evolutionary Causalities and Consequences of Phago-Mixotrophic Mode of Nutrition.</title>
        <authorList>
            <person name="Burns J.A."/>
            <person name="Paasch A."/>
            <person name="Narechania A."/>
            <person name="Kim E."/>
        </authorList>
    </citation>
    <scope>NUCLEOTIDE SEQUENCE [LARGE SCALE GENOMIC DNA]</scope>
    <source>
        <strain evidence="9 10">PLY_AMNH</strain>
    </source>
</reference>
<keyword evidence="6" id="KW-0720">Serine protease</keyword>
<dbReference type="InterPro" id="IPR029045">
    <property type="entry name" value="ClpP/crotonase-like_dom_sf"/>
</dbReference>
<sequence>MWGVREGVRSLCQHVGVREGAESAGMWGVREGCEVSASMWGVMLTVRRMSEYQREMSKAMRNLELKDGDTSSKKKGKGAHKGKPQGGIKGDAKGDAKGSPRNKGGGKGSNKARAASEKGGPTAEEAWVQSTSWAGEAGVSHLRVRALRSDLDARYRDLERAARRAVHDQGGGRVGYVHVPDMGRMGFAEFHRHWEMESRKEALVVDLRNNAGGYVSEMLLGHLAQRSLGYEVFRRGPPEVFPASACRGPCVLLINEMTASDGEVAAHGFRQLGLGPLIGTRTWGGTTGYEASYYLVDGTSMNLPTLAAYFHDVGYGLENRGVEPDVVVEITPQDHAAGRDPQLETAVQRVSELLASSTSSMAHIGPPSMPASEREGGAEQDERALSEARGGSSGRWPFSVWTGGKRAEERTTPWNPLST</sequence>
<dbReference type="AlphaFoldDB" id="A0AAE0CAS4"/>
<feature type="domain" description="Tail specific protease" evidence="8">
    <location>
        <begin position="139"/>
        <end position="329"/>
    </location>
</feature>
<feature type="region of interest" description="Disordered" evidence="7">
    <location>
        <begin position="356"/>
        <end position="419"/>
    </location>
</feature>
<keyword evidence="4" id="KW-0645">Protease</keyword>
<proteinExistence type="inferred from homology"/>
<name>A0AAE0CAS4_9CHLO</name>
<dbReference type="SUPFAM" id="SSF52096">
    <property type="entry name" value="ClpP/crotonase"/>
    <property type="match status" value="1"/>
</dbReference>
<keyword evidence="3" id="KW-0963">Cytoplasm</keyword>
<comment type="subcellular location">
    <subcellularLocation>
        <location evidence="1">Cytoplasm</location>
    </subcellularLocation>
</comment>
<evidence type="ECO:0000259" key="8">
    <source>
        <dbReference type="SMART" id="SM00245"/>
    </source>
</evidence>
<dbReference type="InterPro" id="IPR005151">
    <property type="entry name" value="Tail-specific_protease"/>
</dbReference>
<feature type="compositionally biased region" description="Basic and acidic residues" evidence="7">
    <location>
        <begin position="61"/>
        <end position="72"/>
    </location>
</feature>
<dbReference type="InterPro" id="IPR012393">
    <property type="entry name" value="Tricorn_protease"/>
</dbReference>
<dbReference type="CDD" id="cd07562">
    <property type="entry name" value="Peptidase_S41_TRI"/>
    <property type="match status" value="1"/>
</dbReference>
<dbReference type="Proteomes" id="UP001190700">
    <property type="component" value="Unassembled WGS sequence"/>
</dbReference>